<dbReference type="SUPFAM" id="SSF143990">
    <property type="entry name" value="YbiA-like"/>
    <property type="match status" value="1"/>
</dbReference>
<protein>
    <submittedName>
        <fullName evidence="2">NADAR family protein</fullName>
    </submittedName>
</protein>
<reference evidence="2" key="1">
    <citation type="submission" date="2018-10" db="EMBL/GenBank/DDBJ databases">
        <title>Hidden diversity of soil giant viruses.</title>
        <authorList>
            <person name="Schulz F."/>
            <person name="Alteio L."/>
            <person name="Goudeau D."/>
            <person name="Ryan E.M."/>
            <person name="Malmstrom R.R."/>
            <person name="Blanchard J."/>
            <person name="Woyke T."/>
        </authorList>
    </citation>
    <scope>NUCLEOTIDE SEQUENCE</scope>
    <source>
        <strain evidence="2">SYV1</strain>
    </source>
</reference>
<sequence length="190" mass="22428">MSSPSDLKESLYFYGRTNENDPFKRNVFSNFEPSVFHEDSMQFVCSEQYLMYHKSLLFNDPDTASLVLNESIPSKIKAYGRQVKGFDEKIWKEFRFQIMVKGCYLKFSQNETLKEILLYTQDLELVEASPTDRIWGIGLDRKTAEQHGREAWKGLNLLGKALMVVRSFLMKEKIEQVRPSIDWWKTIREF</sequence>
<feature type="domain" description="NADAR" evidence="1">
    <location>
        <begin position="12"/>
        <end position="169"/>
    </location>
</feature>
<organism evidence="2">
    <name type="scientific">Sylvanvirus sp</name>
    <dbReference type="NCBI Taxonomy" id="2487774"/>
    <lineage>
        <taxon>Viruses</taxon>
    </lineage>
</organism>
<proteinExistence type="predicted"/>
<dbReference type="Gene3D" id="1.10.357.40">
    <property type="entry name" value="YbiA-like"/>
    <property type="match status" value="1"/>
</dbReference>
<dbReference type="NCBIfam" id="TIGR02464">
    <property type="entry name" value="ribofla_fusion"/>
    <property type="match status" value="1"/>
</dbReference>
<dbReference type="EMBL" id="MK072525">
    <property type="protein sequence ID" value="AYV87032.1"/>
    <property type="molecule type" value="Genomic_DNA"/>
</dbReference>
<evidence type="ECO:0000259" key="1">
    <source>
        <dbReference type="Pfam" id="PF08719"/>
    </source>
</evidence>
<dbReference type="CDD" id="cd15457">
    <property type="entry name" value="NADAR"/>
    <property type="match status" value="1"/>
</dbReference>
<dbReference type="Pfam" id="PF08719">
    <property type="entry name" value="NADAR"/>
    <property type="match status" value="1"/>
</dbReference>
<dbReference type="InterPro" id="IPR037238">
    <property type="entry name" value="YbiA-like_sf"/>
</dbReference>
<evidence type="ECO:0000313" key="2">
    <source>
        <dbReference type="EMBL" id="AYV87032.1"/>
    </source>
</evidence>
<accession>A0A3G5AIJ5</accession>
<dbReference type="InterPro" id="IPR012816">
    <property type="entry name" value="NADAR"/>
</dbReference>
<name>A0A3G5AIJ5_9VIRU</name>
<gene>
    <name evidence="2" type="ORF">Sylvanvirus19_15</name>
</gene>